<dbReference type="OMA" id="PLYQIRF"/>
<dbReference type="Gene3D" id="2.40.10.230">
    <property type="entry name" value="Probable tRNA pseudouridine synthase domain"/>
    <property type="match status" value="1"/>
</dbReference>
<evidence type="ECO:0000313" key="10">
    <source>
        <dbReference type="EMBL" id="PCH34237.1"/>
    </source>
</evidence>
<keyword evidence="4" id="KW-0690">Ribosome biogenesis</keyword>
<feature type="compositionally biased region" description="Low complexity" evidence="9">
    <location>
        <begin position="369"/>
        <end position="386"/>
    </location>
</feature>
<keyword evidence="6" id="KW-0597">Phosphoprotein</keyword>
<feature type="region of interest" description="Disordered" evidence="9">
    <location>
        <begin position="264"/>
        <end position="476"/>
    </location>
</feature>
<evidence type="ECO:0000256" key="9">
    <source>
        <dbReference type="SAM" id="MobiDB-lite"/>
    </source>
</evidence>
<dbReference type="GO" id="GO:0001522">
    <property type="term" value="P:pseudouridine synthesis"/>
    <property type="evidence" value="ECO:0007669"/>
    <property type="project" value="InterPro"/>
</dbReference>
<dbReference type="GO" id="GO:0003723">
    <property type="term" value="F:RNA binding"/>
    <property type="evidence" value="ECO:0007669"/>
    <property type="project" value="UniProtKB-KW"/>
</dbReference>
<feature type="compositionally biased region" description="Basic and acidic residues" evidence="9">
    <location>
        <begin position="420"/>
        <end position="435"/>
    </location>
</feature>
<accession>A0A2H3JE42</accession>
<dbReference type="STRING" id="742152.A0A2H3JE42"/>
<evidence type="ECO:0000256" key="1">
    <source>
        <dbReference type="ARBA" id="ARBA00004123"/>
    </source>
</evidence>
<evidence type="ECO:0000256" key="6">
    <source>
        <dbReference type="ARBA" id="ARBA00022553"/>
    </source>
</evidence>
<dbReference type="Proteomes" id="UP000218811">
    <property type="component" value="Unassembled WGS sequence"/>
</dbReference>
<evidence type="ECO:0000256" key="4">
    <source>
        <dbReference type="ARBA" id="ARBA00022517"/>
    </source>
</evidence>
<protein>
    <recommendedName>
        <fullName evidence="3">H/ACA ribonucleoprotein complex non-core subunit NAF1</fullName>
    </recommendedName>
</protein>
<feature type="compositionally biased region" description="Pro residues" evidence="9">
    <location>
        <begin position="34"/>
        <end position="45"/>
    </location>
</feature>
<feature type="compositionally biased region" description="Polar residues" evidence="9">
    <location>
        <begin position="302"/>
        <end position="318"/>
    </location>
</feature>
<dbReference type="InterPro" id="IPR038664">
    <property type="entry name" value="Gar1/Naf1_Cbf5-bd_sf"/>
</dbReference>
<dbReference type="OrthoDB" id="21550at2759"/>
<comment type="subcellular location">
    <subcellularLocation>
        <location evidence="1">Nucleus</location>
    </subcellularLocation>
</comment>
<keyword evidence="8" id="KW-0539">Nucleus</keyword>
<dbReference type="GO" id="GO:0005634">
    <property type="term" value="C:nucleus"/>
    <property type="evidence" value="ECO:0007669"/>
    <property type="project" value="UniProtKB-SubCell"/>
</dbReference>
<dbReference type="PANTHER" id="PTHR31633:SF1">
    <property type="entry name" value="H_ACA RIBONUCLEOPROTEIN COMPLEX NON-CORE SUBUNIT NAF1"/>
    <property type="match status" value="1"/>
</dbReference>
<feature type="compositionally biased region" description="Acidic residues" evidence="9">
    <location>
        <begin position="272"/>
        <end position="285"/>
    </location>
</feature>
<feature type="region of interest" description="Disordered" evidence="9">
    <location>
        <begin position="28"/>
        <end position="141"/>
    </location>
</feature>
<evidence type="ECO:0000256" key="8">
    <source>
        <dbReference type="ARBA" id="ARBA00023242"/>
    </source>
</evidence>
<evidence type="ECO:0000256" key="2">
    <source>
        <dbReference type="ARBA" id="ARBA00009801"/>
    </source>
</evidence>
<dbReference type="InterPro" id="IPR009000">
    <property type="entry name" value="Transl_B-barrel_sf"/>
</dbReference>
<dbReference type="EMBL" id="KB467831">
    <property type="protein sequence ID" value="PCH34237.1"/>
    <property type="molecule type" value="Genomic_DNA"/>
</dbReference>
<organism evidence="10 11">
    <name type="scientific">Wolfiporia cocos (strain MD-104)</name>
    <name type="common">Brown rot fungus</name>
    <dbReference type="NCBI Taxonomy" id="742152"/>
    <lineage>
        <taxon>Eukaryota</taxon>
        <taxon>Fungi</taxon>
        <taxon>Dikarya</taxon>
        <taxon>Basidiomycota</taxon>
        <taxon>Agaricomycotina</taxon>
        <taxon>Agaricomycetes</taxon>
        <taxon>Polyporales</taxon>
        <taxon>Phaeolaceae</taxon>
        <taxon>Wolfiporia</taxon>
    </lineage>
</organism>
<keyword evidence="11" id="KW-1185">Reference proteome</keyword>
<sequence length="599" mass="64811">MAATMATTPAFKVPSLLAQDLQLIHGIVGDLASPPSPKSIPPPNDEPVDDIGSSESDLDSEEEVEALYLADAGDDESRTQGSSEPVSDPDSSSSSDSDYDDPDDACNGPSKAAKLDDADMDDDETGPAITSEAQVRTKNEVPESEIVVPDIEEVGPYEEMHKVGEIISIVDKVVIVKGIAFESAIRASERALDSDTLLVFDDRKVLGYIYETFGPTTQPLYQVRFNQKYPLDPEKVQLSRPVFHVPERSNFVFVRALQRFKGSDASNVHDEEPAEEELDFSDDEAEAAHKRALAHRREQPRSRSMASSRHATPTPSQMKDQDMAEDMYGANPYDNSGPYNDMDLGAGPSRPAPIPYDDPYSDSYGVADPLPSTSTPTNPRPSNAPAMSDEGYTSDGGGSAYGDRGRGRGRRFAPSRGGAGRRDERGWGRGRDRPRGNRGRGRGRGRDDRGPLGGPDRGRQPQANLDEYDPRAPRSLSPTSLAIARATGQYPDGTAVGSDLQQPQLPSHASGSWAYSQYAAQQPYDYAYGYQNQFVQPHINPRFASSFGMNLAAFAQGNQYYSYGYSAMGRGGGTGSAGGWNQDWNAHTSQSDNLGEGAS</sequence>
<dbReference type="GO" id="GO:0005732">
    <property type="term" value="C:sno(s)RNA-containing ribonucleoprotein complex"/>
    <property type="evidence" value="ECO:0007669"/>
    <property type="project" value="InterPro"/>
</dbReference>
<dbReference type="SUPFAM" id="SSF50447">
    <property type="entry name" value="Translation proteins"/>
    <property type="match status" value="1"/>
</dbReference>
<dbReference type="Pfam" id="PF04410">
    <property type="entry name" value="Gar1"/>
    <property type="match status" value="1"/>
</dbReference>
<evidence type="ECO:0000256" key="5">
    <source>
        <dbReference type="ARBA" id="ARBA00022552"/>
    </source>
</evidence>
<dbReference type="InterPro" id="IPR040309">
    <property type="entry name" value="Naf1"/>
</dbReference>
<feature type="compositionally biased region" description="Low complexity" evidence="9">
    <location>
        <begin position="82"/>
        <end position="96"/>
    </location>
</feature>
<reference evidence="10 11" key="1">
    <citation type="journal article" date="2012" name="Science">
        <title>The Paleozoic origin of enzymatic lignin decomposition reconstructed from 31 fungal genomes.</title>
        <authorList>
            <person name="Floudas D."/>
            <person name="Binder M."/>
            <person name="Riley R."/>
            <person name="Barry K."/>
            <person name="Blanchette R.A."/>
            <person name="Henrissat B."/>
            <person name="Martinez A.T."/>
            <person name="Otillar R."/>
            <person name="Spatafora J.W."/>
            <person name="Yadav J.S."/>
            <person name="Aerts A."/>
            <person name="Benoit I."/>
            <person name="Boyd A."/>
            <person name="Carlson A."/>
            <person name="Copeland A."/>
            <person name="Coutinho P.M."/>
            <person name="de Vries R.P."/>
            <person name="Ferreira P."/>
            <person name="Findley K."/>
            <person name="Foster B."/>
            <person name="Gaskell J."/>
            <person name="Glotzer D."/>
            <person name="Gorecki P."/>
            <person name="Heitman J."/>
            <person name="Hesse C."/>
            <person name="Hori C."/>
            <person name="Igarashi K."/>
            <person name="Jurgens J.A."/>
            <person name="Kallen N."/>
            <person name="Kersten P."/>
            <person name="Kohler A."/>
            <person name="Kuees U."/>
            <person name="Kumar T.K.A."/>
            <person name="Kuo A."/>
            <person name="LaButti K."/>
            <person name="Larrondo L.F."/>
            <person name="Lindquist E."/>
            <person name="Ling A."/>
            <person name="Lombard V."/>
            <person name="Lucas S."/>
            <person name="Lundell T."/>
            <person name="Martin R."/>
            <person name="McLaughlin D.J."/>
            <person name="Morgenstern I."/>
            <person name="Morin E."/>
            <person name="Murat C."/>
            <person name="Nagy L.G."/>
            <person name="Nolan M."/>
            <person name="Ohm R.A."/>
            <person name="Patyshakuliyeva A."/>
            <person name="Rokas A."/>
            <person name="Ruiz-Duenas F.J."/>
            <person name="Sabat G."/>
            <person name="Salamov A."/>
            <person name="Samejima M."/>
            <person name="Schmutz J."/>
            <person name="Slot J.C."/>
            <person name="St John F."/>
            <person name="Stenlid J."/>
            <person name="Sun H."/>
            <person name="Sun S."/>
            <person name="Syed K."/>
            <person name="Tsang A."/>
            <person name="Wiebenga A."/>
            <person name="Young D."/>
            <person name="Pisabarro A."/>
            <person name="Eastwood D.C."/>
            <person name="Martin F."/>
            <person name="Cullen D."/>
            <person name="Grigoriev I.V."/>
            <person name="Hibbett D.S."/>
        </authorList>
    </citation>
    <scope>NUCLEOTIDE SEQUENCE [LARGE SCALE GENOMIC DNA]</scope>
    <source>
        <strain evidence="10 11">MD-104</strain>
    </source>
</reference>
<dbReference type="InterPro" id="IPR007504">
    <property type="entry name" value="H/ACA_rnp_Gar1/Naf1"/>
</dbReference>
<evidence type="ECO:0000256" key="3">
    <source>
        <dbReference type="ARBA" id="ARBA00021438"/>
    </source>
</evidence>
<evidence type="ECO:0000313" key="11">
    <source>
        <dbReference type="Proteomes" id="UP000218811"/>
    </source>
</evidence>
<dbReference type="GO" id="GO:0006364">
    <property type="term" value="P:rRNA processing"/>
    <property type="evidence" value="ECO:0007669"/>
    <property type="project" value="UniProtKB-KW"/>
</dbReference>
<comment type="similarity">
    <text evidence="2">Belongs to the NAF1 family.</text>
</comment>
<dbReference type="AlphaFoldDB" id="A0A2H3JE42"/>
<dbReference type="GO" id="GO:0000493">
    <property type="term" value="P:box H/ACA snoRNP assembly"/>
    <property type="evidence" value="ECO:0007669"/>
    <property type="project" value="InterPro"/>
</dbReference>
<feature type="compositionally biased region" description="Acidic residues" evidence="9">
    <location>
        <begin position="56"/>
        <end position="65"/>
    </location>
</feature>
<name>A0A2H3JE42_WOLCO</name>
<feature type="region of interest" description="Disordered" evidence="9">
    <location>
        <begin position="490"/>
        <end position="509"/>
    </location>
</feature>
<keyword evidence="7" id="KW-0694">RNA-binding</keyword>
<gene>
    <name evidence="10" type="ORF">WOLCODRAFT_135581</name>
</gene>
<dbReference type="PANTHER" id="PTHR31633">
    <property type="entry name" value="H/ACA RIBONUCLEOPROTEIN COMPLEX NON-CORE SUBUNIT NAF1"/>
    <property type="match status" value="1"/>
</dbReference>
<proteinExistence type="inferred from homology"/>
<feature type="region of interest" description="Disordered" evidence="9">
    <location>
        <begin position="574"/>
        <end position="599"/>
    </location>
</feature>
<keyword evidence="5" id="KW-0698">rRNA processing</keyword>
<evidence type="ECO:0000256" key="7">
    <source>
        <dbReference type="ARBA" id="ARBA00022884"/>
    </source>
</evidence>
<feature type="compositionally biased region" description="Polar residues" evidence="9">
    <location>
        <begin position="499"/>
        <end position="509"/>
    </location>
</feature>
<feature type="compositionally biased region" description="Polar residues" evidence="9">
    <location>
        <begin position="582"/>
        <end position="593"/>
    </location>
</feature>